<dbReference type="InterPro" id="IPR036397">
    <property type="entry name" value="RNaseH_sf"/>
</dbReference>
<dbReference type="Proteomes" id="UP000069940">
    <property type="component" value="Unassembled WGS sequence"/>
</dbReference>
<evidence type="ECO:0000256" key="1">
    <source>
        <dbReference type="SAM" id="MobiDB-lite"/>
    </source>
</evidence>
<dbReference type="PANTHER" id="PTHR47331:SF1">
    <property type="entry name" value="GAG-LIKE PROTEIN"/>
    <property type="match status" value="1"/>
</dbReference>
<dbReference type="RefSeq" id="XP_062714099.1">
    <property type="nucleotide sequence ID" value="XM_062858115.1"/>
</dbReference>
<dbReference type="InterPro" id="IPR041588">
    <property type="entry name" value="Integrase_H2C2"/>
</dbReference>
<dbReference type="GeneID" id="134290891"/>
<reference evidence="4" key="1">
    <citation type="journal article" date="2015" name="Proc. Natl. Acad. Sci. U.S.A.">
        <title>Genome sequence of the Asian Tiger mosquito, Aedes albopictus, reveals insights into its biology, genetics, and evolution.</title>
        <authorList>
            <person name="Chen X.G."/>
            <person name="Jiang X."/>
            <person name="Gu J."/>
            <person name="Xu M."/>
            <person name="Wu Y."/>
            <person name="Deng Y."/>
            <person name="Zhang C."/>
            <person name="Bonizzoni M."/>
            <person name="Dermauw W."/>
            <person name="Vontas J."/>
            <person name="Armbruster P."/>
            <person name="Huang X."/>
            <person name="Yang Y."/>
            <person name="Zhang H."/>
            <person name="He W."/>
            <person name="Peng H."/>
            <person name="Liu Y."/>
            <person name="Wu K."/>
            <person name="Chen J."/>
            <person name="Lirakis M."/>
            <person name="Topalis P."/>
            <person name="Van Leeuwen T."/>
            <person name="Hall A.B."/>
            <person name="Jiang X."/>
            <person name="Thorpe C."/>
            <person name="Mueller R.L."/>
            <person name="Sun C."/>
            <person name="Waterhouse R.M."/>
            <person name="Yan G."/>
            <person name="Tu Z.J."/>
            <person name="Fang X."/>
            <person name="James A.A."/>
        </authorList>
    </citation>
    <scope>NUCLEOTIDE SEQUENCE [LARGE SCALE GENOMIC DNA]</scope>
    <source>
        <strain evidence="4">Foshan</strain>
    </source>
</reference>
<organism evidence="3 4">
    <name type="scientific">Aedes albopictus</name>
    <name type="common">Asian tiger mosquito</name>
    <name type="synonym">Stegomyia albopicta</name>
    <dbReference type="NCBI Taxonomy" id="7160"/>
    <lineage>
        <taxon>Eukaryota</taxon>
        <taxon>Metazoa</taxon>
        <taxon>Ecdysozoa</taxon>
        <taxon>Arthropoda</taxon>
        <taxon>Hexapoda</taxon>
        <taxon>Insecta</taxon>
        <taxon>Pterygota</taxon>
        <taxon>Neoptera</taxon>
        <taxon>Endopterygota</taxon>
        <taxon>Diptera</taxon>
        <taxon>Nematocera</taxon>
        <taxon>Culicoidea</taxon>
        <taxon>Culicidae</taxon>
        <taxon>Culicinae</taxon>
        <taxon>Aedini</taxon>
        <taxon>Aedes</taxon>
        <taxon>Stegomyia</taxon>
    </lineage>
</organism>
<dbReference type="EnsemblMetazoa" id="AALFPA23_024203.R36082">
    <property type="protein sequence ID" value="AALFPA23_024203.P36082"/>
    <property type="gene ID" value="AALFPA23_024203"/>
</dbReference>
<dbReference type="Gene3D" id="3.30.420.10">
    <property type="entry name" value="Ribonuclease H-like superfamily/Ribonuclease H"/>
    <property type="match status" value="1"/>
</dbReference>
<evidence type="ECO:0000259" key="2">
    <source>
        <dbReference type="Pfam" id="PF17921"/>
    </source>
</evidence>
<reference evidence="3" key="2">
    <citation type="submission" date="2025-05" db="UniProtKB">
        <authorList>
            <consortium name="EnsemblMetazoa"/>
        </authorList>
    </citation>
    <scope>IDENTIFICATION</scope>
    <source>
        <strain evidence="3">Foshan</strain>
    </source>
</reference>
<dbReference type="Pfam" id="PF17921">
    <property type="entry name" value="Integrase_H2C2"/>
    <property type="match status" value="1"/>
</dbReference>
<sequence>MDSVEISATVYLWTDSTIVLDWLAATPSSWKTFVANRVAEIQELTTHAVWSHVPSKDNPADLISRGMTLDELTAHSLWWHGPAGLDALDIPWPVKYATSKSTSLEARKIVALATVEDDPSLDLVLRYSSLRSLLRIGAIIRRFCENCLRHKNQQERVALHEHFEKELRQLSSTGKVDRKSKLRFLTPQLVDGVIRLGGRLHNASIPNDEKCPILLPAKHRLTDLIVTREHQKTLHAGPGLLLSSLRQKYWPLGGRNLVRKIVHRCMTCARARPNPLEQLMGQLPSVRVTQAYPFENVGIDLAGPLYVRPFTRSRNSPLSKVYIVVYVCLVTKAVHLELVATSPPKHSSRASGVSPAGEVSQRTSTATTPPISLVLQGAPQVVPIPTTQKFRRTQLWG</sequence>
<evidence type="ECO:0000313" key="4">
    <source>
        <dbReference type="Proteomes" id="UP000069940"/>
    </source>
</evidence>
<evidence type="ECO:0000313" key="3">
    <source>
        <dbReference type="EnsemblMetazoa" id="AALFPA23_024203.P36082"/>
    </source>
</evidence>
<proteinExistence type="predicted"/>
<dbReference type="PANTHER" id="PTHR47331">
    <property type="entry name" value="PHD-TYPE DOMAIN-CONTAINING PROTEIN"/>
    <property type="match status" value="1"/>
</dbReference>
<feature type="region of interest" description="Disordered" evidence="1">
    <location>
        <begin position="343"/>
        <end position="370"/>
    </location>
</feature>
<keyword evidence="4" id="KW-1185">Reference proteome</keyword>
<protein>
    <recommendedName>
        <fullName evidence="2">Integrase zinc-binding domain-containing protein</fullName>
    </recommendedName>
</protein>
<feature type="domain" description="Integrase zinc-binding" evidence="2">
    <location>
        <begin position="219"/>
        <end position="273"/>
    </location>
</feature>
<name>A0ABM2A3W5_AEDAL</name>
<feature type="compositionally biased region" description="Polar residues" evidence="1">
    <location>
        <begin position="360"/>
        <end position="370"/>
    </location>
</feature>
<accession>A0ABM2A3W5</accession>